<dbReference type="SUPFAM" id="SSF51261">
    <property type="entry name" value="Duplicated hybrid motif"/>
    <property type="match status" value="1"/>
</dbReference>
<sequence length="194" mass="21942">MDDFLKSIEHINHLQICASREWIFHPGMLFGSWLKWWGSPGYRKTAHEGIDIAQYRNRNGDIVSLSQDIMIPAMVDSTILNICDDFLGRSVIAGFGRSLAIVYSHIAPDTSLKAGDFVAAGKILGTVADTSMRKSGIGAHLHISLMEIARYLSLDDLNWNLFVSKDQDYIYFYNPIYIPRKFLNDDGFGSIEKY</sequence>
<dbReference type="EMBL" id="FWEV01000119">
    <property type="protein sequence ID" value="SLM30015.1"/>
    <property type="molecule type" value="Genomic_DNA"/>
</dbReference>
<keyword evidence="3" id="KW-1185">Reference proteome</keyword>
<name>A0A1W1HCA2_9BACT</name>
<feature type="domain" description="M23ase beta-sheet core" evidence="1">
    <location>
        <begin position="47"/>
        <end position="147"/>
    </location>
</feature>
<dbReference type="AlphaFoldDB" id="A0A1W1HCA2"/>
<accession>A0A1W1HCA2</accession>
<evidence type="ECO:0000259" key="1">
    <source>
        <dbReference type="Pfam" id="PF01551"/>
    </source>
</evidence>
<evidence type="ECO:0000313" key="3">
    <source>
        <dbReference type="Proteomes" id="UP000191931"/>
    </source>
</evidence>
<dbReference type="InterPro" id="IPR011055">
    <property type="entry name" value="Dup_hybrid_motif"/>
</dbReference>
<dbReference type="Gene3D" id="2.70.70.10">
    <property type="entry name" value="Glucose Permease (Domain IIA)"/>
    <property type="match status" value="1"/>
</dbReference>
<dbReference type="RefSeq" id="WP_080807317.1">
    <property type="nucleotide sequence ID" value="NZ_LT828557.1"/>
</dbReference>
<gene>
    <name evidence="2" type="ORF">MTBBW1_2050008</name>
</gene>
<proteinExistence type="predicted"/>
<dbReference type="OrthoDB" id="266427at2"/>
<protein>
    <submittedName>
        <fullName evidence="2">Putative membrane protein</fullName>
    </submittedName>
</protein>
<dbReference type="Proteomes" id="UP000191931">
    <property type="component" value="Unassembled WGS sequence"/>
</dbReference>
<dbReference type="STRING" id="1246637.MTBBW1_2050008"/>
<evidence type="ECO:0000313" key="2">
    <source>
        <dbReference type="EMBL" id="SLM30015.1"/>
    </source>
</evidence>
<reference evidence="2 3" key="1">
    <citation type="submission" date="2017-03" db="EMBL/GenBank/DDBJ databases">
        <authorList>
            <person name="Afonso C.L."/>
            <person name="Miller P.J."/>
            <person name="Scott M.A."/>
            <person name="Spackman E."/>
            <person name="Goraichik I."/>
            <person name="Dimitrov K.M."/>
            <person name="Suarez D.L."/>
            <person name="Swayne D.E."/>
        </authorList>
    </citation>
    <scope>NUCLEOTIDE SEQUENCE [LARGE SCALE GENOMIC DNA]</scope>
    <source>
        <strain evidence="2">PRJEB14757</strain>
    </source>
</reference>
<dbReference type="InterPro" id="IPR016047">
    <property type="entry name" value="M23ase_b-sheet_dom"/>
</dbReference>
<organism evidence="2 3">
    <name type="scientific">Desulfamplus magnetovallimortis</name>
    <dbReference type="NCBI Taxonomy" id="1246637"/>
    <lineage>
        <taxon>Bacteria</taxon>
        <taxon>Pseudomonadati</taxon>
        <taxon>Thermodesulfobacteriota</taxon>
        <taxon>Desulfobacteria</taxon>
        <taxon>Desulfobacterales</taxon>
        <taxon>Desulfobacteraceae</taxon>
        <taxon>Desulfamplus</taxon>
    </lineage>
</organism>
<dbReference type="Pfam" id="PF01551">
    <property type="entry name" value="Peptidase_M23"/>
    <property type="match status" value="1"/>
</dbReference>